<dbReference type="Proteomes" id="UP001055811">
    <property type="component" value="Linkage Group LG02"/>
</dbReference>
<sequence>MVKVSRATSSNESVNKKKKNKKKINPNAIAMKVKAPATKPNPFETIWSRRKFDILGKKRKGEERRIGLARSLAIEKRKKTLQKDYERSGKSSVFVDKRIGEQNEELGEFDKAILRSQREMRVKLSKKSRYNLSDGEEDEFEIQDDNSYPVRDDFEDEVPFDEDEDSAKRSVIIKQLSASGTPGTHANGPEGEENRQKTKKEVYDEIISKSKFFKAEKARDKEENDQLIKKLDEQFTSLSSKSNQINVVNDVTSKNIINVNSSKIEPDQEKGDDYDKLLNVMVLDMRARPSNRTKTPEELAQEEKEKLEELEEERQKRMNAVDDTSDEDNDNDDDDDDHEKSTVKKLTSISGDDLGDSFADDEPKTKLAWIQQMLRKENEIDVDSEDDDDDDDDDDDEDEEGDDMASEMPQSLKDWEQSDDDDDDDDDDSDDDDVDVKDHKKGVDTNVEKKESKVKPSGTLQVDLPYTIEAPKTMEELSSLFDNRSDDDIIEAIRRIRAFNAIKIAAENRKKIQVFYGLLLQYFSVSANKKPLNFKLLNSLVKPLMEISIEIPYFAAICARQRLLKTRSLFTEDIKNSEKSCWPSIKTIFLFRLWSMIFPCSDFRHVVMTPAILLMCEYLTRCPIKSGRDVAIGSFLCSMLLSVCKQSKKLCPEALVFLRTLLMAALDKKPEPSQASEFYHLMELKSPKPLLSINGTVDEIKPLDFITLINSPDDSLYFTSNNFRASMLVAVIDNIQGYANIYQEFKSFPEIFLPISKLLNEVTSHGQHGQHDHMPSLLKDKIKSTVEMIETKANECIMSRRPLQMRKQKPVPIKLLNPKFEENFVSNRDYDPDRQRAEDRKLKKLVKREAKGAARELRKDNYFLAEVKARDMARVEEERAKEYGRTRAFLQEQEHAFKSGQLGKGRKRRR</sequence>
<reference evidence="2" key="1">
    <citation type="journal article" date="2022" name="Mol. Ecol. Resour.">
        <title>The genomes of chicory, endive, great burdock and yacon provide insights into Asteraceae palaeo-polyploidization history and plant inulin production.</title>
        <authorList>
            <person name="Fan W."/>
            <person name="Wang S."/>
            <person name="Wang H."/>
            <person name="Wang A."/>
            <person name="Jiang F."/>
            <person name="Liu H."/>
            <person name="Zhao H."/>
            <person name="Xu D."/>
            <person name="Zhang Y."/>
        </authorList>
    </citation>
    <scope>NUCLEOTIDE SEQUENCE [LARGE SCALE GENOMIC DNA]</scope>
    <source>
        <strain evidence="2">cv. Punajuju</strain>
    </source>
</reference>
<reference evidence="1 2" key="2">
    <citation type="journal article" date="2022" name="Mol. Ecol. Resour.">
        <title>The genomes of chicory, endive, great burdock and yacon provide insights into Asteraceae paleo-polyploidization history and plant inulin production.</title>
        <authorList>
            <person name="Fan W."/>
            <person name="Wang S."/>
            <person name="Wang H."/>
            <person name="Wang A."/>
            <person name="Jiang F."/>
            <person name="Liu H."/>
            <person name="Zhao H."/>
            <person name="Xu D."/>
            <person name="Zhang Y."/>
        </authorList>
    </citation>
    <scope>NUCLEOTIDE SEQUENCE [LARGE SCALE GENOMIC DNA]</scope>
    <source>
        <strain evidence="2">cv. Punajuju</strain>
        <tissue evidence="1">Leaves</tissue>
    </source>
</reference>
<protein>
    <submittedName>
        <fullName evidence="1">Uncharacterized protein</fullName>
    </submittedName>
</protein>
<keyword evidence="2" id="KW-1185">Reference proteome</keyword>
<accession>A0ACB9G5V9</accession>
<evidence type="ECO:0000313" key="1">
    <source>
        <dbReference type="EMBL" id="KAI3778804.1"/>
    </source>
</evidence>
<evidence type="ECO:0000313" key="2">
    <source>
        <dbReference type="Proteomes" id="UP001055811"/>
    </source>
</evidence>
<dbReference type="EMBL" id="CM042010">
    <property type="protein sequence ID" value="KAI3778804.1"/>
    <property type="molecule type" value="Genomic_DNA"/>
</dbReference>
<proteinExistence type="predicted"/>
<gene>
    <name evidence="1" type="ORF">L2E82_08189</name>
</gene>
<comment type="caution">
    <text evidence="1">The sequence shown here is derived from an EMBL/GenBank/DDBJ whole genome shotgun (WGS) entry which is preliminary data.</text>
</comment>
<name>A0ACB9G5V9_CICIN</name>
<organism evidence="1 2">
    <name type="scientific">Cichorium intybus</name>
    <name type="common">Chicory</name>
    <dbReference type="NCBI Taxonomy" id="13427"/>
    <lineage>
        <taxon>Eukaryota</taxon>
        <taxon>Viridiplantae</taxon>
        <taxon>Streptophyta</taxon>
        <taxon>Embryophyta</taxon>
        <taxon>Tracheophyta</taxon>
        <taxon>Spermatophyta</taxon>
        <taxon>Magnoliopsida</taxon>
        <taxon>eudicotyledons</taxon>
        <taxon>Gunneridae</taxon>
        <taxon>Pentapetalae</taxon>
        <taxon>asterids</taxon>
        <taxon>campanulids</taxon>
        <taxon>Asterales</taxon>
        <taxon>Asteraceae</taxon>
        <taxon>Cichorioideae</taxon>
        <taxon>Cichorieae</taxon>
        <taxon>Cichoriinae</taxon>
        <taxon>Cichorium</taxon>
    </lineage>
</organism>